<comment type="caution">
    <text evidence="2">The sequence shown here is derived from an EMBL/GenBank/DDBJ whole genome shotgun (WGS) entry which is preliminary data.</text>
</comment>
<dbReference type="Gene3D" id="6.10.140.1230">
    <property type="match status" value="1"/>
</dbReference>
<dbReference type="InterPro" id="IPR005024">
    <property type="entry name" value="Snf7_fam"/>
</dbReference>
<keyword evidence="4" id="KW-1185">Reference proteome</keyword>
<reference evidence="2" key="1">
    <citation type="journal article" date="2021" name="Proc. Natl. Acad. Sci. U.S.A.">
        <title>Three genomes in the algal genus Volvox reveal the fate of a haploid sex-determining region after a transition to homothallism.</title>
        <authorList>
            <person name="Yamamoto K."/>
            <person name="Hamaji T."/>
            <person name="Kawai-Toyooka H."/>
            <person name="Matsuzaki R."/>
            <person name="Takahashi F."/>
            <person name="Nishimura Y."/>
            <person name="Kawachi M."/>
            <person name="Noguchi H."/>
            <person name="Minakuchi Y."/>
            <person name="Umen J.G."/>
            <person name="Toyoda A."/>
            <person name="Nozaki H."/>
        </authorList>
    </citation>
    <scope>NUCLEOTIDE SEQUENCE</scope>
    <source>
        <strain evidence="3">NIES-3785</strain>
        <strain evidence="2">NIES-3786</strain>
    </source>
</reference>
<gene>
    <name evidence="2" type="ORF">Vretifemale_578</name>
    <name evidence="3" type="ORF">Vretimale_10266</name>
</gene>
<dbReference type="OrthoDB" id="5594417at2759"/>
<dbReference type="AlphaFoldDB" id="A0A8J4BYG3"/>
<evidence type="ECO:0000313" key="4">
    <source>
        <dbReference type="Proteomes" id="UP000747110"/>
    </source>
</evidence>
<dbReference type="PANTHER" id="PTHR10476">
    <property type="entry name" value="CHARGED MULTIVESICULAR BODY PROTEIN"/>
    <property type="match status" value="1"/>
</dbReference>
<organism evidence="2 4">
    <name type="scientific">Volvox reticuliferus</name>
    <dbReference type="NCBI Taxonomy" id="1737510"/>
    <lineage>
        <taxon>Eukaryota</taxon>
        <taxon>Viridiplantae</taxon>
        <taxon>Chlorophyta</taxon>
        <taxon>core chlorophytes</taxon>
        <taxon>Chlorophyceae</taxon>
        <taxon>CS clade</taxon>
        <taxon>Chlamydomonadales</taxon>
        <taxon>Volvocaceae</taxon>
        <taxon>Volvox</taxon>
    </lineage>
</organism>
<evidence type="ECO:0000313" key="3">
    <source>
        <dbReference type="EMBL" id="GIM05843.1"/>
    </source>
</evidence>
<evidence type="ECO:0000313" key="2">
    <source>
        <dbReference type="EMBL" id="GIL69662.1"/>
    </source>
</evidence>
<dbReference type="GO" id="GO:0007034">
    <property type="term" value="P:vacuolar transport"/>
    <property type="evidence" value="ECO:0007669"/>
    <property type="project" value="InterPro"/>
</dbReference>
<dbReference type="Proteomes" id="UP000747110">
    <property type="component" value="Unassembled WGS sequence"/>
</dbReference>
<proteinExistence type="predicted"/>
<sequence>MLKAFRKPDVKEQVKESQRELRKGTRDVDREILALRREEEKLIREIKAAAKVGNTAGARVLAKSLVRLRGQISKMQSSSAHLRGISAQITTAAATTSVANAVGSATKTMTAMQAVMNPAAISSKMAAFSRENQRLDMAGELISDAMDGVLDTEETEDETGELVGQVLDEIGIDLATSMQAAPRSRKAVRGSAAEDTAEEDELLARLATLKS</sequence>
<dbReference type="Proteomes" id="UP000722791">
    <property type="component" value="Unassembled WGS sequence"/>
</dbReference>
<feature type="region of interest" description="Disordered" evidence="1">
    <location>
        <begin position="1"/>
        <end position="25"/>
    </location>
</feature>
<dbReference type="EMBL" id="BNCQ01000019">
    <property type="protein sequence ID" value="GIM05843.1"/>
    <property type="molecule type" value="Genomic_DNA"/>
</dbReference>
<accession>A0A8J4BYG3</accession>
<evidence type="ECO:0000256" key="1">
    <source>
        <dbReference type="SAM" id="MobiDB-lite"/>
    </source>
</evidence>
<protein>
    <submittedName>
        <fullName evidence="2">Uncharacterized protein</fullName>
    </submittedName>
</protein>
<dbReference type="Pfam" id="PF03357">
    <property type="entry name" value="Snf7"/>
    <property type="match status" value="1"/>
</dbReference>
<name>A0A8J4BYG3_9CHLO</name>
<dbReference type="EMBL" id="BNCP01000001">
    <property type="protein sequence ID" value="GIL69662.1"/>
    <property type="molecule type" value="Genomic_DNA"/>
</dbReference>